<comment type="caution">
    <text evidence="1">The sequence shown here is derived from an EMBL/GenBank/DDBJ whole genome shotgun (WGS) entry which is preliminary data.</text>
</comment>
<sequence>FVWGWFIGFRLICGVLSLTLIGDLSDIARVTIDGVGDLLQAAVREGHIVGTLSVVAITGFIVTKVIARVVILDSVIEVILGRLLIGWGRSISRLAGGSQGHSHKGEGE</sequence>
<name>A0AAV2RAE8_MEGNR</name>
<dbReference type="Proteomes" id="UP001497623">
    <property type="component" value="Unassembled WGS sequence"/>
</dbReference>
<dbReference type="AlphaFoldDB" id="A0AAV2RAE8"/>
<organism evidence="1 2">
    <name type="scientific">Meganyctiphanes norvegica</name>
    <name type="common">Northern krill</name>
    <name type="synonym">Thysanopoda norvegica</name>
    <dbReference type="NCBI Taxonomy" id="48144"/>
    <lineage>
        <taxon>Eukaryota</taxon>
        <taxon>Metazoa</taxon>
        <taxon>Ecdysozoa</taxon>
        <taxon>Arthropoda</taxon>
        <taxon>Crustacea</taxon>
        <taxon>Multicrustacea</taxon>
        <taxon>Malacostraca</taxon>
        <taxon>Eumalacostraca</taxon>
        <taxon>Eucarida</taxon>
        <taxon>Euphausiacea</taxon>
        <taxon>Euphausiidae</taxon>
        <taxon>Meganyctiphanes</taxon>
    </lineage>
</organism>
<dbReference type="EMBL" id="CAXKWB010019532">
    <property type="protein sequence ID" value="CAL4122063.1"/>
    <property type="molecule type" value="Genomic_DNA"/>
</dbReference>
<reference evidence="1 2" key="1">
    <citation type="submission" date="2024-05" db="EMBL/GenBank/DDBJ databases">
        <authorList>
            <person name="Wallberg A."/>
        </authorList>
    </citation>
    <scope>NUCLEOTIDE SEQUENCE [LARGE SCALE GENOMIC DNA]</scope>
</reference>
<protein>
    <recommendedName>
        <fullName evidence="3">DUF1622 domain-containing protein</fullName>
    </recommendedName>
</protein>
<feature type="non-terminal residue" evidence="1">
    <location>
        <position position="1"/>
    </location>
</feature>
<feature type="non-terminal residue" evidence="1">
    <location>
        <position position="108"/>
    </location>
</feature>
<evidence type="ECO:0008006" key="3">
    <source>
        <dbReference type="Google" id="ProtNLM"/>
    </source>
</evidence>
<proteinExistence type="predicted"/>
<accession>A0AAV2RAE8</accession>
<gene>
    <name evidence="1" type="ORF">MNOR_LOCUS22809</name>
</gene>
<evidence type="ECO:0000313" key="2">
    <source>
        <dbReference type="Proteomes" id="UP001497623"/>
    </source>
</evidence>
<evidence type="ECO:0000313" key="1">
    <source>
        <dbReference type="EMBL" id="CAL4122063.1"/>
    </source>
</evidence>
<keyword evidence="2" id="KW-1185">Reference proteome</keyword>